<keyword evidence="2" id="KW-1277">Toxin-antitoxin system</keyword>
<dbReference type="PATRIC" id="fig|1550566.3.peg.2087"/>
<evidence type="ECO:0000256" key="2">
    <source>
        <dbReference type="ARBA" id="ARBA00022649"/>
    </source>
</evidence>
<sequence length="115" mass="12995">MPSREAQKYLYDIAGAADYIAQFTAGRSFEEYRTNPMLRSAVERQFEIIGEALNQLLRREPGLGERISDASLIVAFRNRLIHGYASVSDEVVWGVVERYLPVLSSEVRDLLAGDE</sequence>
<keyword evidence="3" id="KW-0540">Nuclease</keyword>
<proteinExistence type="predicted"/>
<evidence type="ECO:0000313" key="7">
    <source>
        <dbReference type="Proteomes" id="UP000035301"/>
    </source>
</evidence>
<accession>A0A0H1R5A4</accession>
<evidence type="ECO:0000256" key="1">
    <source>
        <dbReference type="ARBA" id="ARBA00022553"/>
    </source>
</evidence>
<dbReference type="GO" id="GO:0016787">
    <property type="term" value="F:hydrolase activity"/>
    <property type="evidence" value="ECO:0007669"/>
    <property type="project" value="UniProtKB-KW"/>
</dbReference>
<dbReference type="EMBL" id="JXOJ01000004">
    <property type="protein sequence ID" value="KLK87847.1"/>
    <property type="molecule type" value="Genomic_DNA"/>
</dbReference>
<dbReference type="InterPro" id="IPR051813">
    <property type="entry name" value="HepT_RNase_toxin"/>
</dbReference>
<keyword evidence="5" id="KW-0378">Hydrolase</keyword>
<dbReference type="STRING" id="1550566.SZ63_09590"/>
<comment type="caution">
    <text evidence="6">The sequence shown here is derived from an EMBL/GenBank/DDBJ whole genome shotgun (WGS) entry which is preliminary data.</text>
</comment>
<gene>
    <name evidence="6" type="ORF">SZ63_09590</name>
</gene>
<evidence type="ECO:0000313" key="6">
    <source>
        <dbReference type="EMBL" id="KLK87847.1"/>
    </source>
</evidence>
<evidence type="ECO:0000256" key="4">
    <source>
        <dbReference type="ARBA" id="ARBA00022741"/>
    </source>
</evidence>
<evidence type="ECO:0000256" key="3">
    <source>
        <dbReference type="ARBA" id="ARBA00022722"/>
    </source>
</evidence>
<dbReference type="InterPro" id="IPR008201">
    <property type="entry name" value="HepT-like"/>
</dbReference>
<keyword evidence="7" id="KW-1185">Reference proteome</keyword>
<dbReference type="GO" id="GO:0110001">
    <property type="term" value="C:toxin-antitoxin complex"/>
    <property type="evidence" value="ECO:0007669"/>
    <property type="project" value="InterPro"/>
</dbReference>
<keyword evidence="1" id="KW-0597">Phosphoprotein</keyword>
<dbReference type="PANTHER" id="PTHR34139:SF1">
    <property type="entry name" value="RNASE MJ1380-RELATED"/>
    <property type="match status" value="1"/>
</dbReference>
<dbReference type="Proteomes" id="UP000035301">
    <property type="component" value="Unassembled WGS sequence"/>
</dbReference>
<dbReference type="OrthoDB" id="106607at2157"/>
<evidence type="ECO:0000256" key="5">
    <source>
        <dbReference type="ARBA" id="ARBA00022801"/>
    </source>
</evidence>
<dbReference type="PANTHER" id="PTHR34139">
    <property type="entry name" value="UPF0331 PROTEIN MJ0127"/>
    <property type="match status" value="1"/>
</dbReference>
<name>A0A0H1R5A4_9EURY</name>
<organism evidence="6 7">
    <name type="scientific">Methanoculleus sediminis</name>
    <dbReference type="NCBI Taxonomy" id="1550566"/>
    <lineage>
        <taxon>Archaea</taxon>
        <taxon>Methanobacteriati</taxon>
        <taxon>Methanobacteriota</taxon>
        <taxon>Stenosarchaea group</taxon>
        <taxon>Methanomicrobia</taxon>
        <taxon>Methanomicrobiales</taxon>
        <taxon>Methanomicrobiaceae</taxon>
        <taxon>Methanoculleus</taxon>
    </lineage>
</organism>
<dbReference type="Pfam" id="PF01934">
    <property type="entry name" value="HepT-like"/>
    <property type="match status" value="1"/>
</dbReference>
<evidence type="ECO:0008006" key="8">
    <source>
        <dbReference type="Google" id="ProtNLM"/>
    </source>
</evidence>
<dbReference type="GO" id="GO:0004540">
    <property type="term" value="F:RNA nuclease activity"/>
    <property type="evidence" value="ECO:0007669"/>
    <property type="project" value="InterPro"/>
</dbReference>
<reference evidence="6 7" key="1">
    <citation type="journal article" date="2015" name="Int. J. Syst. Evol. Microbiol.">
        <title>Methanoculleus sediminis sp. nov., a methanogen from sediments near a submarine mud volcano.</title>
        <authorList>
            <person name="Chen S.C."/>
            <person name="Chen M.F."/>
            <person name="Lai M.C."/>
            <person name="Weng C.Y."/>
            <person name="Wu S.Y."/>
            <person name="Lin S."/>
            <person name="Yang T.F."/>
            <person name="Chen P.C."/>
        </authorList>
    </citation>
    <scope>NUCLEOTIDE SEQUENCE [LARGE SCALE GENOMIC DNA]</scope>
    <source>
        <strain evidence="6 7">S3Fa</strain>
    </source>
</reference>
<protein>
    <recommendedName>
        <fullName evidence="8">DUF86 domain-containing protein</fullName>
    </recommendedName>
</protein>
<keyword evidence="4" id="KW-0547">Nucleotide-binding</keyword>
<dbReference type="AlphaFoldDB" id="A0A0H1R5A4"/>
<dbReference type="GO" id="GO:0000166">
    <property type="term" value="F:nucleotide binding"/>
    <property type="evidence" value="ECO:0007669"/>
    <property type="project" value="UniProtKB-KW"/>
</dbReference>